<evidence type="ECO:0000256" key="5">
    <source>
        <dbReference type="ARBA" id="ARBA00022842"/>
    </source>
</evidence>
<reference evidence="10" key="1">
    <citation type="submission" date="2021-01" db="EMBL/GenBank/DDBJ databases">
        <authorList>
            <person name="Corre E."/>
            <person name="Pelletier E."/>
            <person name="Niang G."/>
            <person name="Scheremetjew M."/>
            <person name="Finn R."/>
            <person name="Kale V."/>
            <person name="Holt S."/>
            <person name="Cochrane G."/>
            <person name="Meng A."/>
            <person name="Brown T."/>
            <person name="Cohen L."/>
        </authorList>
    </citation>
    <scope>NUCLEOTIDE SEQUENCE</scope>
    <source>
        <strain evidence="10">SAG 36.94</strain>
    </source>
</reference>
<keyword evidence="3" id="KW-0028">Amino-acid biosynthesis</keyword>
<name>A0A7S1XBF3_9RHOD</name>
<dbReference type="PANTHER" id="PTHR42979:SF1">
    <property type="entry name" value="3-ISOPROPYLMALATE DEHYDROGENASE"/>
    <property type="match status" value="1"/>
</dbReference>
<feature type="domain" description="Isopropylmalate dehydrogenase-like" evidence="9">
    <location>
        <begin position="52"/>
        <end position="393"/>
    </location>
</feature>
<keyword evidence="8" id="KW-0100">Branched-chain amino acid biosynthesis</keyword>
<dbReference type="Gene3D" id="3.40.718.10">
    <property type="entry name" value="Isopropylmalate Dehydrogenase"/>
    <property type="match status" value="1"/>
</dbReference>
<keyword evidence="6" id="KW-0560">Oxidoreductase</keyword>
<evidence type="ECO:0000259" key="9">
    <source>
        <dbReference type="SMART" id="SM01329"/>
    </source>
</evidence>
<organism evidence="10">
    <name type="scientific">Compsopogon caeruleus</name>
    <dbReference type="NCBI Taxonomy" id="31354"/>
    <lineage>
        <taxon>Eukaryota</taxon>
        <taxon>Rhodophyta</taxon>
        <taxon>Compsopogonophyceae</taxon>
        <taxon>Compsopogonales</taxon>
        <taxon>Compsopogonaceae</taxon>
        <taxon>Compsopogon</taxon>
    </lineage>
</organism>
<dbReference type="EMBL" id="HBGH01003236">
    <property type="protein sequence ID" value="CAD9228144.1"/>
    <property type="molecule type" value="Transcribed_RNA"/>
</dbReference>
<keyword evidence="4" id="KW-0479">Metal-binding</keyword>
<dbReference type="InterPro" id="IPR004429">
    <property type="entry name" value="Isopropylmalate_DH"/>
</dbReference>
<protein>
    <recommendedName>
        <fullName evidence="9">Isopropylmalate dehydrogenase-like domain-containing protein</fullName>
    </recommendedName>
</protein>
<proteinExistence type="inferred from homology"/>
<comment type="similarity">
    <text evidence="1">Belongs to the isocitrate and isopropylmalate dehydrogenases family.</text>
</comment>
<keyword evidence="7" id="KW-0520">NAD</keyword>
<evidence type="ECO:0000256" key="2">
    <source>
        <dbReference type="ARBA" id="ARBA00022430"/>
    </source>
</evidence>
<dbReference type="SUPFAM" id="SSF53659">
    <property type="entry name" value="Isocitrate/Isopropylmalate dehydrogenase-like"/>
    <property type="match status" value="1"/>
</dbReference>
<evidence type="ECO:0000256" key="8">
    <source>
        <dbReference type="ARBA" id="ARBA00023304"/>
    </source>
</evidence>
<evidence type="ECO:0000256" key="7">
    <source>
        <dbReference type="ARBA" id="ARBA00023027"/>
    </source>
</evidence>
<dbReference type="GO" id="GO:0009098">
    <property type="term" value="P:L-leucine biosynthetic process"/>
    <property type="evidence" value="ECO:0007669"/>
    <property type="project" value="UniProtKB-KW"/>
</dbReference>
<dbReference type="Pfam" id="PF00180">
    <property type="entry name" value="Iso_dh"/>
    <property type="match status" value="1"/>
</dbReference>
<accession>A0A7S1XBF3</accession>
<evidence type="ECO:0000256" key="3">
    <source>
        <dbReference type="ARBA" id="ARBA00022605"/>
    </source>
</evidence>
<dbReference type="GO" id="GO:0046872">
    <property type="term" value="F:metal ion binding"/>
    <property type="evidence" value="ECO:0007669"/>
    <property type="project" value="UniProtKB-KW"/>
</dbReference>
<dbReference type="GO" id="GO:0003862">
    <property type="term" value="F:3-isopropylmalate dehydrogenase activity"/>
    <property type="evidence" value="ECO:0007669"/>
    <property type="project" value="InterPro"/>
</dbReference>
<dbReference type="InterPro" id="IPR024084">
    <property type="entry name" value="IsoPropMal-DH-like_dom"/>
</dbReference>
<sequence>MMAFVTGYLRLLSVGSKRNGEYTCCGRRGGIQKGLSVTMMCEERGSEARPYRIAVLPGDGLGPGLMEDTLRVLSAVGTYTDLHFSFEHGMFGEDAEKETGSLLPSTTVELCRRSDAVLKGVQGRVRGSTEHGTPSKDGHVLLAEALNLHVQLRPVVVYPQLESQSPLQPGLVHGLDVILVREISGGAMSFIDSGSVTDESSCKSEISYTQEQVARIASIAFEIAEARSGRLLNVDKADRMRVSAFFRKTLGDRIHSMAAGRSDIQLDNMYVDDFCRELMLRPSDFDVIVTTNLFGDVIAEIVAALAGPLRISPSAWFSASGTSVYGPADIYNPVAYPREAEASPIALIRSSSLLLRYALNEPAAADLLEKAIMRAFDEVEREGYPLREFADLVIAALAYMHQFEMVCNPTECGE</sequence>
<evidence type="ECO:0000256" key="4">
    <source>
        <dbReference type="ARBA" id="ARBA00022723"/>
    </source>
</evidence>
<keyword evidence="2" id="KW-0432">Leucine biosynthesis</keyword>
<dbReference type="SMART" id="SM01329">
    <property type="entry name" value="Iso_dh"/>
    <property type="match status" value="1"/>
</dbReference>
<dbReference type="AlphaFoldDB" id="A0A7S1XBF3"/>
<gene>
    <name evidence="10" type="ORF">CCAE0312_LOCUS1745</name>
</gene>
<dbReference type="GO" id="GO:0005829">
    <property type="term" value="C:cytosol"/>
    <property type="evidence" value="ECO:0007669"/>
    <property type="project" value="TreeGrafter"/>
</dbReference>
<evidence type="ECO:0000256" key="6">
    <source>
        <dbReference type="ARBA" id="ARBA00023002"/>
    </source>
</evidence>
<evidence type="ECO:0000256" key="1">
    <source>
        <dbReference type="ARBA" id="ARBA00007769"/>
    </source>
</evidence>
<evidence type="ECO:0000313" key="10">
    <source>
        <dbReference type="EMBL" id="CAD9228144.1"/>
    </source>
</evidence>
<dbReference type="PANTHER" id="PTHR42979">
    <property type="entry name" value="3-ISOPROPYLMALATE DEHYDROGENASE"/>
    <property type="match status" value="1"/>
</dbReference>
<keyword evidence="5" id="KW-0460">Magnesium</keyword>